<evidence type="ECO:0000256" key="6">
    <source>
        <dbReference type="SAM" id="Phobius"/>
    </source>
</evidence>
<feature type="transmembrane region" description="Helical" evidence="6">
    <location>
        <begin position="213"/>
        <end position="236"/>
    </location>
</feature>
<dbReference type="EMBL" id="SRHY01000003">
    <property type="protein sequence ID" value="TFJ93936.1"/>
    <property type="molecule type" value="Genomic_DNA"/>
</dbReference>
<organism evidence="8 9">
    <name type="scientific">Lentibacillus salicampi</name>
    <dbReference type="NCBI Taxonomy" id="175306"/>
    <lineage>
        <taxon>Bacteria</taxon>
        <taxon>Bacillati</taxon>
        <taxon>Bacillota</taxon>
        <taxon>Bacilli</taxon>
        <taxon>Bacillales</taxon>
        <taxon>Bacillaceae</taxon>
        <taxon>Lentibacillus</taxon>
    </lineage>
</organism>
<name>A0A4Y9ADQ4_9BACI</name>
<comment type="subcellular location">
    <subcellularLocation>
        <location evidence="1">Cell membrane</location>
        <topology evidence="1">Multi-pass membrane protein</topology>
    </subcellularLocation>
</comment>
<evidence type="ECO:0000256" key="3">
    <source>
        <dbReference type="ARBA" id="ARBA00022692"/>
    </source>
</evidence>
<dbReference type="PANTHER" id="PTHR30294">
    <property type="entry name" value="MEMBRANE COMPONENT OF ABC TRANSPORTER YHHJ-RELATED"/>
    <property type="match status" value="1"/>
</dbReference>
<proteinExistence type="predicted"/>
<keyword evidence="9" id="KW-1185">Reference proteome</keyword>
<keyword evidence="4 6" id="KW-1133">Transmembrane helix</keyword>
<dbReference type="InterPro" id="IPR013525">
    <property type="entry name" value="ABC2_TM"/>
</dbReference>
<feature type="domain" description="ABC-2 type transporter transmembrane" evidence="7">
    <location>
        <begin position="28"/>
        <end position="399"/>
    </location>
</feature>
<feature type="transmembrane region" description="Helical" evidence="6">
    <location>
        <begin position="257"/>
        <end position="280"/>
    </location>
</feature>
<evidence type="ECO:0000259" key="7">
    <source>
        <dbReference type="Pfam" id="PF12698"/>
    </source>
</evidence>
<evidence type="ECO:0000313" key="9">
    <source>
        <dbReference type="Proteomes" id="UP000298484"/>
    </source>
</evidence>
<dbReference type="GO" id="GO:0140359">
    <property type="term" value="F:ABC-type transporter activity"/>
    <property type="evidence" value="ECO:0007669"/>
    <property type="project" value="InterPro"/>
</dbReference>
<dbReference type="OrthoDB" id="2433097at2"/>
<feature type="transmembrane region" description="Helical" evidence="6">
    <location>
        <begin position="380"/>
        <end position="400"/>
    </location>
</feature>
<evidence type="ECO:0000256" key="5">
    <source>
        <dbReference type="ARBA" id="ARBA00023136"/>
    </source>
</evidence>
<feature type="transmembrane region" description="Helical" evidence="6">
    <location>
        <begin position="325"/>
        <end position="347"/>
    </location>
</feature>
<dbReference type="AlphaFoldDB" id="A0A4Y9ADQ4"/>
<dbReference type="RefSeq" id="WP_135108709.1">
    <property type="nucleotide sequence ID" value="NZ_SRHY01000003.1"/>
</dbReference>
<gene>
    <name evidence="8" type="ORF">E4U82_03740</name>
</gene>
<feature type="transmembrane region" description="Helical" evidence="6">
    <location>
        <begin position="24"/>
        <end position="48"/>
    </location>
</feature>
<dbReference type="InterPro" id="IPR051449">
    <property type="entry name" value="ABC-2_transporter_component"/>
</dbReference>
<dbReference type="Gene3D" id="3.40.1710.10">
    <property type="entry name" value="abc type-2 transporter like domain"/>
    <property type="match status" value="1"/>
</dbReference>
<evidence type="ECO:0000256" key="4">
    <source>
        <dbReference type="ARBA" id="ARBA00022989"/>
    </source>
</evidence>
<dbReference type="Proteomes" id="UP000298484">
    <property type="component" value="Unassembled WGS sequence"/>
</dbReference>
<keyword evidence="2" id="KW-1003">Cell membrane</keyword>
<accession>A0A4Y9ADQ4</accession>
<comment type="caution">
    <text evidence="8">The sequence shown here is derived from an EMBL/GenBank/DDBJ whole genome shotgun (WGS) entry which is preliminary data.</text>
</comment>
<dbReference type="PANTHER" id="PTHR30294:SF29">
    <property type="entry name" value="MULTIDRUG ABC TRANSPORTER PERMEASE YBHS-RELATED"/>
    <property type="match status" value="1"/>
</dbReference>
<dbReference type="Pfam" id="PF12698">
    <property type="entry name" value="ABC2_membrane_3"/>
    <property type="match status" value="1"/>
</dbReference>
<sequence length="406" mass="46644">MMFIKHSFLFIQSNLKKLQRKWPALPLLLLFPVLLISLIAVMVISIFLPGENEPIQVGLVDHDKSQETEMVISLIEESSQLGSFINMEALTQEQANKQIGDQLSAYVSFPEGFTENLYNGHSVTLHITGNPDKQTESYLVKELLDSIARHIRTAQANILTVNFYAKQLSIDNEEREDMLFQQFNNFLIYTVGKDKLLDEEQVNNRATSTPVDYYGLAAWFMIVTIWLFAFYSFFTNDKQSRMQNRMRLYGVTMLQQLMAKIFTALLFTSIFAGIAFYTYTSLMEMSLYGEDYVRIALITVLYSVTYLAVLAILETIFTGQKIRLLLQSLFTLIVLLASGAIIPTLYFPLYVQDLLPYFFASEGFHWLQEILLNGRLYADFIPMTIMLAATMILFMGTSIWKERALK</sequence>
<evidence type="ECO:0000256" key="2">
    <source>
        <dbReference type="ARBA" id="ARBA00022475"/>
    </source>
</evidence>
<protein>
    <submittedName>
        <fullName evidence="8">ABC transporter permease</fullName>
    </submittedName>
</protein>
<keyword evidence="3 6" id="KW-0812">Transmembrane</keyword>
<keyword evidence="5 6" id="KW-0472">Membrane</keyword>
<feature type="transmembrane region" description="Helical" evidence="6">
    <location>
        <begin position="292"/>
        <end position="313"/>
    </location>
</feature>
<dbReference type="GO" id="GO:0005886">
    <property type="term" value="C:plasma membrane"/>
    <property type="evidence" value="ECO:0007669"/>
    <property type="project" value="UniProtKB-SubCell"/>
</dbReference>
<evidence type="ECO:0000313" key="8">
    <source>
        <dbReference type="EMBL" id="TFJ93936.1"/>
    </source>
</evidence>
<reference evidence="8 9" key="1">
    <citation type="submission" date="2019-03" db="EMBL/GenBank/DDBJ databases">
        <title>Genome sequence of Lentibacillus salicampi ATCC BAA-719.</title>
        <authorList>
            <person name="Maclea K.S."/>
            <person name="Simoes Junior M."/>
        </authorList>
    </citation>
    <scope>NUCLEOTIDE SEQUENCE [LARGE SCALE GENOMIC DNA]</scope>
    <source>
        <strain evidence="8 9">ATCC BAA-719</strain>
    </source>
</reference>
<evidence type="ECO:0000256" key="1">
    <source>
        <dbReference type="ARBA" id="ARBA00004651"/>
    </source>
</evidence>